<dbReference type="Pfam" id="PF25559">
    <property type="entry name" value="DUF7931"/>
    <property type="match status" value="1"/>
</dbReference>
<sequence length="158" mass="18030">MARELITTWADYQTAIDRMLAIACHRICIYDEDLTNLKLESSARLDHVKRLLTGQPTPVLRIAVRNGGPLRHAHPRLQNLLTTYSHLATAQETPSQIAHLRDSMLIVDGKHALIRFERDLPRSKLLIDEADELRPYLTRFEEIWAEGGERITNSVVGL</sequence>
<reference evidence="2" key="1">
    <citation type="submission" date="2020-04" db="EMBL/GenBank/DDBJ databases">
        <title>Deep metagenomics examines the oral microbiome during advanced dental caries in children, revealing novel taxa and co-occurrences with host molecules.</title>
        <authorList>
            <person name="Baker J.L."/>
            <person name="Morton J.T."/>
            <person name="Dinis M."/>
            <person name="Alvarez R."/>
            <person name="Tran N.C."/>
            <person name="Knight R."/>
            <person name="Edlund A."/>
        </authorList>
    </citation>
    <scope>NUCLEOTIDE SEQUENCE</scope>
    <source>
        <strain evidence="2">JCVI_32_bin.24</strain>
    </source>
</reference>
<name>A0A930BV54_9RHOO</name>
<protein>
    <recommendedName>
        <fullName evidence="1">DUF7931 domain-containing protein</fullName>
    </recommendedName>
</protein>
<dbReference type="RefSeq" id="WP_274738066.1">
    <property type="nucleotide sequence ID" value="NZ_JARBJQ010000004.1"/>
</dbReference>
<dbReference type="EMBL" id="JABZMI010000189">
    <property type="protein sequence ID" value="MBF1165357.1"/>
    <property type="molecule type" value="Genomic_DNA"/>
</dbReference>
<dbReference type="InterPro" id="IPR057691">
    <property type="entry name" value="DUF7931"/>
</dbReference>
<proteinExistence type="predicted"/>
<comment type="caution">
    <text evidence="2">The sequence shown here is derived from an EMBL/GenBank/DDBJ whole genome shotgun (WGS) entry which is preliminary data.</text>
</comment>
<feature type="domain" description="DUF7931" evidence="1">
    <location>
        <begin position="12"/>
        <end position="147"/>
    </location>
</feature>
<gene>
    <name evidence="2" type="ORF">HXL68_09965</name>
</gene>
<evidence type="ECO:0000259" key="1">
    <source>
        <dbReference type="Pfam" id="PF25559"/>
    </source>
</evidence>
<dbReference type="Proteomes" id="UP000718593">
    <property type="component" value="Unassembled WGS sequence"/>
</dbReference>
<organism evidence="2 3">
    <name type="scientific">Dechloromonas agitata</name>
    <dbReference type="NCBI Taxonomy" id="73030"/>
    <lineage>
        <taxon>Bacteria</taxon>
        <taxon>Pseudomonadati</taxon>
        <taxon>Pseudomonadota</taxon>
        <taxon>Betaproteobacteria</taxon>
        <taxon>Rhodocyclales</taxon>
        <taxon>Azonexaceae</taxon>
        <taxon>Dechloromonas</taxon>
    </lineage>
</organism>
<accession>A0A930BV54</accession>
<dbReference type="AlphaFoldDB" id="A0A930BV54"/>
<evidence type="ECO:0000313" key="2">
    <source>
        <dbReference type="EMBL" id="MBF1165357.1"/>
    </source>
</evidence>
<evidence type="ECO:0000313" key="3">
    <source>
        <dbReference type="Proteomes" id="UP000718593"/>
    </source>
</evidence>